<accession>A0AAD9GAH1</accession>
<name>A0AAD9GAH1_BABDI</name>
<evidence type="ECO:0000256" key="2">
    <source>
        <dbReference type="SAM" id="Phobius"/>
    </source>
</evidence>
<dbReference type="InterPro" id="IPR011641">
    <property type="entry name" value="Tyr-kin_ephrin_A/B_rcpt-like"/>
</dbReference>
<dbReference type="Gene3D" id="2.60.40.10">
    <property type="entry name" value="Immunoglobulins"/>
    <property type="match status" value="1"/>
</dbReference>
<organism evidence="5 6">
    <name type="scientific">Babesia divergens</name>
    <dbReference type="NCBI Taxonomy" id="32595"/>
    <lineage>
        <taxon>Eukaryota</taxon>
        <taxon>Sar</taxon>
        <taxon>Alveolata</taxon>
        <taxon>Apicomplexa</taxon>
        <taxon>Aconoidasida</taxon>
        <taxon>Piroplasmida</taxon>
        <taxon>Babesiidae</taxon>
        <taxon>Babesia</taxon>
    </lineage>
</organism>
<keyword evidence="3" id="KW-0732">Signal</keyword>
<reference evidence="5" key="2">
    <citation type="submission" date="2021-05" db="EMBL/GenBank/DDBJ databases">
        <authorList>
            <person name="Pain A."/>
        </authorList>
    </citation>
    <scope>NUCLEOTIDE SEQUENCE</scope>
    <source>
        <strain evidence="5">1802A</strain>
    </source>
</reference>
<feature type="transmembrane region" description="Helical" evidence="2">
    <location>
        <begin position="2548"/>
        <end position="2565"/>
    </location>
</feature>
<feature type="transmembrane region" description="Helical" evidence="2">
    <location>
        <begin position="2572"/>
        <end position="2590"/>
    </location>
</feature>
<sequence>MMGFKGAVRTRQLITLLVAALLWVSNLVRGRYVERTGTDSEPDRRPYTDPSIPWCIMGMHCLGNENLTVYKNKAHAFVLRSRERFIHYPFYTYQYGIAASTKETITGYFKYFGPTTTVTNTENRDAYTKRTLDSIANADNLDARVDPYRVRFGDYGDEFVHVIPSKWLSRGLSSCSKCLLYIMKAPTKIEYHVTFTGELRVILRNLIAGPTIRLAITTLDGEKMFRYAMATALSCGNDRMAVFDVEELYYEVQSSDDFVPILVYLLQYVEVGRPAKLGTVYLCKMYKIKDVSVSIRDGAIILKLAGLQGKQLKPRFALLSDTTVVGTPTLCGSSNAQWHALALDHKYDNGIEIKFPFYLLGQKGLLCATINGATNDILAYTTPLINVTLNAPVPPGVTNMIGVDATGRAEIVLKRNIHPLSEIRLVESGGDPLALGVASKQTLTKPETILKRDLKLDEEYVSSLGHVSLDTHAIFRRIDKNIPLPLRSTHQLTFPPAFSYLLGDRAYWSARVQFLPQMLLRTNTTYTIFVCDRWKRPHCLSEFDFNEPAGVVIPNRFIHSLFRASWESDSTVSLTIATATFQPRAPHVILVRMNMDTLVDYDKICNTESFISAKHVKTEGLKDPEVAKSRSNSVPSDYFSHTFKVSGIENYKYYICYTFEERQKSTLQVSTTSSNTFESTFPNNARWHFMTILNPQMIPGYQRVTFRPSSNATGGPVFTTSGVIKSLRLSGIYMTEDLEYDCTKLHDHINTIASSGSSGLQFDTNLKDSVFWLPLNDKPPQNSRQSALPKGFWLSLENSAWEHDSSYLVYKGPLNAEHSNYKVCVCYSNGCVNGGKMIRSNDQSIDVTRFVDTALLSRLVIGSNLLCVYGKGDLRCFKKAGSLTSMIMSPVDVKSGYSGIKCALLRASDESLLVVRERMLLIHKPALVSIAKIPPMVEQIYSFSNLAFVLLSDSSLYFIVGHDPLAPDQSGEVHPVSGEAGGSAIYRMVFSDPWFIALSEEMKSVSKDGNKFTMYESSSFLMPGASSMVPLHGVAGRLLKLEIVPGKDYGTYNLFYIDELFNLHHSTAYLSYKETTPIMETSHLSSVSLGWTMDKLHYHHVNLKAISRTASEYYRLFVFVHRYGSSKMTLFQVLDNEMLHYSSFEMNSKIVDFVLNDGYLIGLTRNISFRDEISQSLIEIDLGSIIRKPLNYPNIPTVLFVGEEYSFEPVLAGHDLVSFSTKHAAELEKNGLSLDAKTGRLYGRPTIVGKLTFDLEATSHFNSVSKQISFVVDCPLGHHIDKSIHRCIPCEKGTFWAPNQNGAACLSCNSMVKNSTTINEGSKSLYDCVCKPGSFFFNNECKACPEGTTSEAYGSTHCPVIKLEAQVIHNISVVRAFCKAGTYLKGDTCVPCPVGSYCFGGKLQPIRCSVGMTTKVEGAGKTGDCVCNAGYEWVKGECTPCSRTSYKETIGNTNCTPCPSGEGSGSALYTPTFGATSKRQCMHCKEGFYYDANKIACVACPVDSFCPGKGTIPLFCPINTVTVGEKATSINDCMCMKGFGYSFATRYAFGFDNICTQCPANTFQHMNGTNMECMPCPLNTFTLDFGASSLNECVPGPGYYRVGGEKSFDEVARLESLKPDALSDAAVDCVTDILVDDYVGIRVMVKSLTACVDLCKNNIYCRFAYYRGPSNSIVHTVPLLSGDSTSNSYHVCNLVMGYERIRLPNISWSSKKSLRSSMNHSNVLCMISRPRLSINFNNLTVLKCPMNHYCPGGDKVAKYPCPNNSVTTTGGASHLGHCMCLPGYEISKQTTISACIRCREGFYKDTISNARCSACPAYMTTFRKGSVSASQCACSGGYFAAPTKELVSYKPTLPDITHNIVSSPNASSVTRFMAENFNLNDVNSGSELLRNMECKPCPEGYVCPAKWLNNAVSSIHNPPISCPDGSTVPGLSQRADTVAKCMCKPGYGSGKSYGEGMFVSCEKCAPGTFSESYGASCSGRCNDYAITFPGASSFKDCFCLPGRFMTLQLIYNEYKFVCTKCSEGTVCPGGFRDMNSSVSKADDPHTAIFNHTPQYPRMGYMAIFKRKSVGKDDVLAWKPYDHTTYITHPPAPSQFRHYEHVSDIHPCIYPNRCKGYGTSICVEGSKGYLCGQCTSGYDTRYFQSICTKCASKRLEAARLIFPRLMLFAVVFITCYINHNSSSDGDFSVIVILKIWYMFVLSLVPLGMQQFTTSSSLRHFYNLHHHYFYKAITFFMHIERLGCWEPYIRKLVEYLNTWGLPKSIFDGSKELDYISLWYLQRIISLTKPFLDVLLLCIIYIPCHIMYRCLSSRASYSACKRKVELRIKSLCRLTTAEPSNPQYVPDDNEMTLQSLDTTMGDDSVVSRYLKERREGSIFLVQQILLLLTLHLPSVVISSLSMMWCTSVRYKKGPIINVLMHLPDQVCDAKNPLFMYGRLLGVANLALWFGMLMLLFYMLCSTDYSPRSWNTLFMSGCAVHRRWWDVVHLSRQCFLATLIVCQYSMDSKGDSEYMRTTCYLILHFVYMTLHLTFSPYDDRNGAHFYHLESKVLFSNIFLCIFIQGSYLYDFSDLDGLPILLSLFVHMKIIWAIMVEYGNINFARRKTIGKNDFICMVLDFLPSVWEHRYANVYYDYKNDNIVLESSAPHGTRQSFYNNLVIRPLSKIGRLLGLTSRASKNTSSCSYSLSNRDFLISCIHATIGKCNMFTEKVTLSNTWFYFIIRYVFWYCHCLHTDIKDRNTSSNALFHKVVFLHFFPQDSDFDSALANFLVNIPIRKLSSHESVHHNGQSCDGKCKVLTQKEKHRRVDEVAESLLIGCLFDTLYDLGPVSLTEFYFGLLSLNQLRNSTVLRLFEAFRIHSFFLKDEKEFHLLRESDDLNDQITTLKRNIEASGQAGAMVLQRHQLSSQIEEVESDITQINDNIKREHQIIMAGRAAAAAALNLHLGVDNFITEDLSHDDILAAISSLPNSDNRRRSDGRQRKKGSSVPIYKLAH</sequence>
<dbReference type="PANTHER" id="PTHR24046">
    <property type="entry name" value="SIGNAL PEPTIDE, CUB AND EGF-LIKE DOMAIN-CONTAINING"/>
    <property type="match status" value="1"/>
</dbReference>
<dbReference type="EMBL" id="JAHBMH010000062">
    <property type="protein sequence ID" value="KAK1934856.1"/>
    <property type="molecule type" value="Genomic_DNA"/>
</dbReference>
<feature type="domain" description="Tyrosine-protein kinase ephrin type A/B receptor-like" evidence="4">
    <location>
        <begin position="1554"/>
        <end position="1593"/>
    </location>
</feature>
<proteinExistence type="predicted"/>
<dbReference type="InterPro" id="IPR009030">
    <property type="entry name" value="Growth_fac_rcpt_cys_sf"/>
</dbReference>
<evidence type="ECO:0000259" key="4">
    <source>
        <dbReference type="Pfam" id="PF07699"/>
    </source>
</evidence>
<feature type="transmembrane region" description="Helical" evidence="2">
    <location>
        <begin position="2188"/>
        <end position="2207"/>
    </location>
</feature>
<dbReference type="PANTHER" id="PTHR24046:SF5">
    <property type="entry name" value="EGF-LIKE DOMAIN-CONTAINING PROTEIN"/>
    <property type="match status" value="1"/>
</dbReference>
<evidence type="ECO:0000313" key="6">
    <source>
        <dbReference type="Proteomes" id="UP001195914"/>
    </source>
</evidence>
<feature type="transmembrane region" description="Helical" evidence="2">
    <location>
        <begin position="2436"/>
        <end position="2457"/>
    </location>
</feature>
<dbReference type="SUPFAM" id="SSF57184">
    <property type="entry name" value="Growth factor receptor domain"/>
    <property type="match status" value="1"/>
</dbReference>
<dbReference type="InterPro" id="IPR052071">
    <property type="entry name" value="SCUB_EGF-like_domain"/>
</dbReference>
<feature type="chain" id="PRO_5042004040" evidence="3">
    <location>
        <begin position="31"/>
        <end position="2991"/>
    </location>
</feature>
<dbReference type="Gene3D" id="2.10.50.10">
    <property type="entry name" value="Tumor Necrosis Factor Receptor, subunit A, domain 2"/>
    <property type="match status" value="5"/>
</dbReference>
<feature type="domain" description="Tyrosine-protein kinase ephrin type A/B receptor-like" evidence="4">
    <location>
        <begin position="1790"/>
        <end position="1832"/>
    </location>
</feature>
<dbReference type="Proteomes" id="UP001195914">
    <property type="component" value="Unassembled WGS sequence"/>
</dbReference>
<feature type="domain" description="Tyrosine-protein kinase ephrin type A/B receptor-like" evidence="4">
    <location>
        <begin position="1279"/>
        <end position="1328"/>
    </location>
</feature>
<evidence type="ECO:0000256" key="1">
    <source>
        <dbReference type="SAM" id="MobiDB-lite"/>
    </source>
</evidence>
<dbReference type="SMART" id="SM01411">
    <property type="entry name" value="Ephrin_rec_like"/>
    <property type="match status" value="10"/>
</dbReference>
<dbReference type="Pfam" id="PF07699">
    <property type="entry name" value="Ephrin_rec_like"/>
    <property type="match status" value="4"/>
</dbReference>
<dbReference type="GO" id="GO:0007165">
    <property type="term" value="P:signal transduction"/>
    <property type="evidence" value="ECO:0007669"/>
    <property type="project" value="TreeGrafter"/>
</dbReference>
<evidence type="ECO:0000256" key="3">
    <source>
        <dbReference type="SAM" id="SignalP"/>
    </source>
</evidence>
<keyword evidence="2" id="KW-1133">Transmembrane helix</keyword>
<feature type="region of interest" description="Disordered" evidence="1">
    <location>
        <begin position="2965"/>
        <end position="2991"/>
    </location>
</feature>
<dbReference type="GO" id="GO:0009986">
    <property type="term" value="C:cell surface"/>
    <property type="evidence" value="ECO:0007669"/>
    <property type="project" value="TreeGrafter"/>
</dbReference>
<keyword evidence="2" id="KW-0812">Transmembrane</keyword>
<feature type="transmembrane region" description="Helical" evidence="2">
    <location>
        <begin position="2510"/>
        <end position="2528"/>
    </location>
</feature>
<dbReference type="InterPro" id="IPR013783">
    <property type="entry name" value="Ig-like_fold"/>
</dbReference>
<keyword evidence="6" id="KW-1185">Reference proteome</keyword>
<keyword evidence="2" id="KW-0472">Membrane</keyword>
<reference evidence="5" key="1">
    <citation type="journal article" date="2014" name="Nucleic Acids Res.">
        <title>The evolutionary dynamics of variant antigen genes in Babesia reveal a history of genomic innovation underlying host-parasite interaction.</title>
        <authorList>
            <person name="Jackson A.P."/>
            <person name="Otto T.D."/>
            <person name="Darby A."/>
            <person name="Ramaprasad A."/>
            <person name="Xia D."/>
            <person name="Echaide I.E."/>
            <person name="Farber M."/>
            <person name="Gahlot S."/>
            <person name="Gamble J."/>
            <person name="Gupta D."/>
            <person name="Gupta Y."/>
            <person name="Jackson L."/>
            <person name="Malandrin L."/>
            <person name="Malas T.B."/>
            <person name="Moussa E."/>
            <person name="Nair M."/>
            <person name="Reid A.J."/>
            <person name="Sanders M."/>
            <person name="Sharma J."/>
            <person name="Tracey A."/>
            <person name="Quail M.A."/>
            <person name="Weir W."/>
            <person name="Wastling J.M."/>
            <person name="Hall N."/>
            <person name="Willadsen P."/>
            <person name="Lingelbach K."/>
            <person name="Shiels B."/>
            <person name="Tait A."/>
            <person name="Berriman M."/>
            <person name="Allred D.R."/>
            <person name="Pain A."/>
        </authorList>
    </citation>
    <scope>NUCLEOTIDE SEQUENCE</scope>
    <source>
        <strain evidence="5">1802A</strain>
    </source>
</reference>
<dbReference type="GO" id="GO:0005615">
    <property type="term" value="C:extracellular space"/>
    <property type="evidence" value="ECO:0007669"/>
    <property type="project" value="TreeGrafter"/>
</dbReference>
<feature type="domain" description="Tyrosine-protein kinase ephrin type A/B receptor-like" evidence="4">
    <location>
        <begin position="1436"/>
        <end position="1481"/>
    </location>
</feature>
<feature type="transmembrane region" description="Helical" evidence="2">
    <location>
        <begin position="2287"/>
        <end position="2305"/>
    </location>
</feature>
<protein>
    <submittedName>
        <fullName evidence="5">GCC2 and GCC3 domain containing protein</fullName>
    </submittedName>
</protein>
<feature type="transmembrane region" description="Helical" evidence="2">
    <location>
        <begin position="2156"/>
        <end position="2176"/>
    </location>
</feature>
<gene>
    <name evidence="5" type="ORF">X943_002383</name>
</gene>
<feature type="signal peptide" evidence="3">
    <location>
        <begin position="1"/>
        <end position="30"/>
    </location>
</feature>
<feature type="transmembrane region" description="Helical" evidence="2">
    <location>
        <begin position="2375"/>
        <end position="2401"/>
    </location>
</feature>
<comment type="caution">
    <text evidence="5">The sequence shown here is derived from an EMBL/GenBank/DDBJ whole genome shotgun (WGS) entry which is preliminary data.</text>
</comment>
<evidence type="ECO:0000313" key="5">
    <source>
        <dbReference type="EMBL" id="KAK1934856.1"/>
    </source>
</evidence>